<protein>
    <submittedName>
        <fullName evidence="9">Carbohydrate ABC transporter permease</fullName>
    </submittedName>
</protein>
<comment type="caution">
    <text evidence="9">The sequence shown here is derived from an EMBL/GenBank/DDBJ whole genome shotgun (WGS) entry which is preliminary data.</text>
</comment>
<evidence type="ECO:0000259" key="8">
    <source>
        <dbReference type="PROSITE" id="PS50928"/>
    </source>
</evidence>
<comment type="subcellular location">
    <subcellularLocation>
        <location evidence="1 7">Cell membrane</location>
        <topology evidence="1 7">Multi-pass membrane protein</topology>
    </subcellularLocation>
</comment>
<dbReference type="PROSITE" id="PS50928">
    <property type="entry name" value="ABC_TM1"/>
    <property type="match status" value="1"/>
</dbReference>
<dbReference type="Gene3D" id="1.10.3720.10">
    <property type="entry name" value="MetI-like"/>
    <property type="match status" value="1"/>
</dbReference>
<evidence type="ECO:0000256" key="2">
    <source>
        <dbReference type="ARBA" id="ARBA00022448"/>
    </source>
</evidence>
<dbReference type="PANTHER" id="PTHR43744:SF12">
    <property type="entry name" value="ABC TRANSPORTER PERMEASE PROTEIN MG189-RELATED"/>
    <property type="match status" value="1"/>
</dbReference>
<feature type="transmembrane region" description="Helical" evidence="7">
    <location>
        <begin position="7"/>
        <end position="30"/>
    </location>
</feature>
<feature type="transmembrane region" description="Helical" evidence="7">
    <location>
        <begin position="180"/>
        <end position="202"/>
    </location>
</feature>
<feature type="transmembrane region" description="Helical" evidence="7">
    <location>
        <begin position="208"/>
        <end position="229"/>
    </location>
</feature>
<evidence type="ECO:0000256" key="3">
    <source>
        <dbReference type="ARBA" id="ARBA00022475"/>
    </source>
</evidence>
<keyword evidence="6 7" id="KW-0472">Membrane</keyword>
<evidence type="ECO:0000256" key="4">
    <source>
        <dbReference type="ARBA" id="ARBA00022692"/>
    </source>
</evidence>
<evidence type="ECO:0000256" key="1">
    <source>
        <dbReference type="ARBA" id="ARBA00004651"/>
    </source>
</evidence>
<evidence type="ECO:0000256" key="6">
    <source>
        <dbReference type="ARBA" id="ARBA00023136"/>
    </source>
</evidence>
<evidence type="ECO:0000256" key="7">
    <source>
        <dbReference type="RuleBase" id="RU363032"/>
    </source>
</evidence>
<keyword evidence="2 7" id="KW-0813">Transport</keyword>
<keyword evidence="4 7" id="KW-0812">Transmembrane</keyword>
<keyword evidence="3" id="KW-1003">Cell membrane</keyword>
<accession>A0ABV7YQK8</accession>
<dbReference type="EMBL" id="JBHRZH010000055">
    <property type="protein sequence ID" value="MFC3766469.1"/>
    <property type="molecule type" value="Genomic_DNA"/>
</dbReference>
<proteinExistence type="inferred from homology"/>
<comment type="similarity">
    <text evidence="7">Belongs to the binding-protein-dependent transport system permease family.</text>
</comment>
<dbReference type="InterPro" id="IPR000515">
    <property type="entry name" value="MetI-like"/>
</dbReference>
<organism evidence="9 10">
    <name type="scientific">Tenggerimyces flavus</name>
    <dbReference type="NCBI Taxonomy" id="1708749"/>
    <lineage>
        <taxon>Bacteria</taxon>
        <taxon>Bacillati</taxon>
        <taxon>Actinomycetota</taxon>
        <taxon>Actinomycetes</taxon>
        <taxon>Propionibacteriales</taxon>
        <taxon>Nocardioidaceae</taxon>
        <taxon>Tenggerimyces</taxon>
    </lineage>
</organism>
<dbReference type="InterPro" id="IPR035906">
    <property type="entry name" value="MetI-like_sf"/>
</dbReference>
<gene>
    <name evidence="9" type="ORF">ACFOUW_36970</name>
</gene>
<dbReference type="Pfam" id="PF00528">
    <property type="entry name" value="BPD_transp_1"/>
    <property type="match status" value="1"/>
</dbReference>
<sequence>MTRQRLFNGVCIGALIAFALLWIMPFAWAIDTSLKPEAETTIVPVTWGIENLTFDAYTKVLGAGNILQWYFNSFVISTLIAVFSVVFCSMAGYALSRIRFRGSTFVFWFILAGIMIPGQALIVPLFREFAAVNLIDTYWAVILPQIAAPVAVFVFKQFFDGVPRELEEAARVDGASRLRIYARIFLPLSRPAISAVAIFTFVWSWNNFLWPLLVLTSTPLVTLPVGLATVSSAYGIQYAQIMASAVLGALPLLVVFLLFQRRIVEGIAGTGLKY</sequence>
<feature type="transmembrane region" description="Helical" evidence="7">
    <location>
        <begin position="138"/>
        <end position="159"/>
    </location>
</feature>
<feature type="transmembrane region" description="Helical" evidence="7">
    <location>
        <begin position="105"/>
        <end position="126"/>
    </location>
</feature>
<dbReference type="SUPFAM" id="SSF161098">
    <property type="entry name" value="MetI-like"/>
    <property type="match status" value="1"/>
</dbReference>
<dbReference type="CDD" id="cd06261">
    <property type="entry name" value="TM_PBP2"/>
    <property type="match status" value="1"/>
</dbReference>
<dbReference type="RefSeq" id="WP_205121923.1">
    <property type="nucleotide sequence ID" value="NZ_JAFBCM010000001.1"/>
</dbReference>
<evidence type="ECO:0000256" key="5">
    <source>
        <dbReference type="ARBA" id="ARBA00022989"/>
    </source>
</evidence>
<name>A0ABV7YQK8_9ACTN</name>
<reference evidence="10" key="1">
    <citation type="journal article" date="2019" name="Int. J. Syst. Evol. Microbiol.">
        <title>The Global Catalogue of Microorganisms (GCM) 10K type strain sequencing project: providing services to taxonomists for standard genome sequencing and annotation.</title>
        <authorList>
            <consortium name="The Broad Institute Genomics Platform"/>
            <consortium name="The Broad Institute Genome Sequencing Center for Infectious Disease"/>
            <person name="Wu L."/>
            <person name="Ma J."/>
        </authorList>
    </citation>
    <scope>NUCLEOTIDE SEQUENCE [LARGE SCALE GENOMIC DNA]</scope>
    <source>
        <strain evidence="10">CGMCC 4.7241</strain>
    </source>
</reference>
<feature type="transmembrane region" description="Helical" evidence="7">
    <location>
        <begin position="69"/>
        <end position="93"/>
    </location>
</feature>
<dbReference type="Proteomes" id="UP001595699">
    <property type="component" value="Unassembled WGS sequence"/>
</dbReference>
<evidence type="ECO:0000313" key="10">
    <source>
        <dbReference type="Proteomes" id="UP001595699"/>
    </source>
</evidence>
<keyword evidence="5 7" id="KW-1133">Transmembrane helix</keyword>
<feature type="transmembrane region" description="Helical" evidence="7">
    <location>
        <begin position="241"/>
        <end position="259"/>
    </location>
</feature>
<evidence type="ECO:0000313" key="9">
    <source>
        <dbReference type="EMBL" id="MFC3766469.1"/>
    </source>
</evidence>
<feature type="domain" description="ABC transmembrane type-1" evidence="8">
    <location>
        <begin position="70"/>
        <end position="259"/>
    </location>
</feature>
<keyword evidence="10" id="KW-1185">Reference proteome</keyword>
<dbReference type="PANTHER" id="PTHR43744">
    <property type="entry name" value="ABC TRANSPORTER PERMEASE PROTEIN MG189-RELATED-RELATED"/>
    <property type="match status" value="1"/>
</dbReference>